<name>A0ABU3KIH3_9BURK</name>
<dbReference type="RefSeq" id="WP_313873218.1">
    <property type="nucleotide sequence ID" value="NZ_JAVBIK010000001.1"/>
</dbReference>
<accession>A0ABU3KIH3</accession>
<organism evidence="1 2">
    <name type="scientific">Rhodoferax potami</name>
    <dbReference type="NCBI Taxonomy" id="3068338"/>
    <lineage>
        <taxon>Bacteria</taxon>
        <taxon>Pseudomonadati</taxon>
        <taxon>Pseudomonadota</taxon>
        <taxon>Betaproteobacteria</taxon>
        <taxon>Burkholderiales</taxon>
        <taxon>Comamonadaceae</taxon>
        <taxon>Rhodoferax</taxon>
    </lineage>
</organism>
<comment type="caution">
    <text evidence="1">The sequence shown here is derived from an EMBL/GenBank/DDBJ whole genome shotgun (WGS) entry which is preliminary data.</text>
</comment>
<protein>
    <submittedName>
        <fullName evidence="1">Uncharacterized protein</fullName>
    </submittedName>
</protein>
<evidence type="ECO:0000313" key="2">
    <source>
        <dbReference type="Proteomes" id="UP001321700"/>
    </source>
</evidence>
<reference evidence="1 2" key="1">
    <citation type="submission" date="2023-08" db="EMBL/GenBank/DDBJ databases">
        <title>Rhodoferax potami sp. nov. and Rhodoferax mekongensis sp. nov., isolated from the Mekong River in Thailand.</title>
        <authorList>
            <person name="Kitikhun S."/>
            <person name="Charoenyingcharoen P."/>
            <person name="Siriarchawattana P."/>
            <person name="Likhitrattanapisal S."/>
            <person name="Nilsakha T."/>
            <person name="Chanpet A."/>
            <person name="Rattanawaree P."/>
            <person name="Ingsriswang S."/>
        </authorList>
    </citation>
    <scope>NUCLEOTIDE SEQUENCE [LARGE SCALE GENOMIC DNA]</scope>
    <source>
        <strain evidence="1 2">TBRC 17660</strain>
    </source>
</reference>
<dbReference type="Proteomes" id="UP001321700">
    <property type="component" value="Unassembled WGS sequence"/>
</dbReference>
<gene>
    <name evidence="1" type="ORF">RAE19_01290</name>
</gene>
<proteinExistence type="predicted"/>
<sequence length="98" mass="10742">MNFTLVFSNYEGSELTVGLLFIPCAARVQGGEILVIPDQTTPHHQQGSLGRLLNLAIFTPKLKMRAKNILPVIHNTGHGTEEDLSSLITDCKFEGHSI</sequence>
<dbReference type="EMBL" id="JAVBIK010000001">
    <property type="protein sequence ID" value="MDT7517388.1"/>
    <property type="molecule type" value="Genomic_DNA"/>
</dbReference>
<evidence type="ECO:0000313" key="1">
    <source>
        <dbReference type="EMBL" id="MDT7517388.1"/>
    </source>
</evidence>
<keyword evidence="2" id="KW-1185">Reference proteome</keyword>